<reference evidence="1 2" key="1">
    <citation type="submission" date="2020-04" db="EMBL/GenBank/DDBJ databases">
        <authorList>
            <person name="Wallbank WR R."/>
            <person name="Pardo Diaz C."/>
            <person name="Kozak K."/>
            <person name="Martin S."/>
            <person name="Jiggins C."/>
            <person name="Moest M."/>
            <person name="Warren A I."/>
            <person name="Byers J.R.P. K."/>
            <person name="Montejo-Kovacevich G."/>
            <person name="Yen C E."/>
        </authorList>
    </citation>
    <scope>NUCLEOTIDE SEQUENCE [LARGE SCALE GENOMIC DNA]</scope>
</reference>
<evidence type="ECO:0000313" key="1">
    <source>
        <dbReference type="EMBL" id="CAB3239561.1"/>
    </source>
</evidence>
<dbReference type="AlphaFoldDB" id="A0A8S1A4L2"/>
<evidence type="ECO:0000313" key="2">
    <source>
        <dbReference type="Proteomes" id="UP000494106"/>
    </source>
</evidence>
<sequence length="109" mass="11768">MCSCYSTGSLLSLSSGIPCTTPSRGIVAIPLQVVAHTRRYTLAEKSLVRGQYLAIEVLTHRDSVTRGDGSCVSVSVSPIIATTFRLFSSRVPVAAKETRIHILSQTMTR</sequence>
<protein>
    <submittedName>
        <fullName evidence="1">Uncharacterized protein</fullName>
    </submittedName>
</protein>
<name>A0A8S1A4L2_ARCPL</name>
<accession>A0A8S1A4L2</accession>
<comment type="caution">
    <text evidence="1">The sequence shown here is derived from an EMBL/GenBank/DDBJ whole genome shotgun (WGS) entry which is preliminary data.</text>
</comment>
<keyword evidence="2" id="KW-1185">Reference proteome</keyword>
<gene>
    <name evidence="1" type="ORF">APLA_LOCUS7826</name>
</gene>
<organism evidence="1 2">
    <name type="scientific">Arctia plantaginis</name>
    <name type="common">Wood tiger moth</name>
    <name type="synonym">Phalaena plantaginis</name>
    <dbReference type="NCBI Taxonomy" id="874455"/>
    <lineage>
        <taxon>Eukaryota</taxon>
        <taxon>Metazoa</taxon>
        <taxon>Ecdysozoa</taxon>
        <taxon>Arthropoda</taxon>
        <taxon>Hexapoda</taxon>
        <taxon>Insecta</taxon>
        <taxon>Pterygota</taxon>
        <taxon>Neoptera</taxon>
        <taxon>Endopterygota</taxon>
        <taxon>Lepidoptera</taxon>
        <taxon>Glossata</taxon>
        <taxon>Ditrysia</taxon>
        <taxon>Noctuoidea</taxon>
        <taxon>Erebidae</taxon>
        <taxon>Arctiinae</taxon>
        <taxon>Arctia</taxon>
    </lineage>
</organism>
<proteinExistence type="predicted"/>
<dbReference type="Proteomes" id="UP000494106">
    <property type="component" value="Unassembled WGS sequence"/>
</dbReference>
<dbReference type="EMBL" id="CADEBC010000503">
    <property type="protein sequence ID" value="CAB3239561.1"/>
    <property type="molecule type" value="Genomic_DNA"/>
</dbReference>